<gene>
    <name evidence="1" type="ORF">D1O30_07210</name>
</gene>
<sequence length="64" mass="7800">MKIIYTSNFSNDAVKDCLLLENLHPWVANWIVTEMQRQTHELDMYWPIVVEDDYRLWRGMEELV</sequence>
<evidence type="ECO:0000313" key="2">
    <source>
        <dbReference type="Proteomes" id="UP000268623"/>
    </source>
</evidence>
<reference evidence="1 2" key="1">
    <citation type="submission" date="2018-08" db="EMBL/GenBank/DDBJ databases">
        <title>Genome sequence of Methylocystis hirsuta CSC1, a methanotroph able to accumulate PHAs.</title>
        <authorList>
            <person name="Bordel S."/>
            <person name="Rodriguez E."/>
            <person name="Gancedo J."/>
            <person name="Munoz R."/>
        </authorList>
    </citation>
    <scope>NUCLEOTIDE SEQUENCE [LARGE SCALE GENOMIC DNA]</scope>
    <source>
        <strain evidence="1 2">CSC1</strain>
    </source>
</reference>
<protein>
    <submittedName>
        <fullName evidence="1">Uncharacterized protein</fullName>
    </submittedName>
</protein>
<name>A0A3M9XNK6_9HYPH</name>
<accession>A0A3M9XNK6</accession>
<dbReference type="Proteomes" id="UP000268623">
    <property type="component" value="Unassembled WGS sequence"/>
</dbReference>
<organism evidence="1 2">
    <name type="scientific">Methylocystis hirsuta</name>
    <dbReference type="NCBI Taxonomy" id="369798"/>
    <lineage>
        <taxon>Bacteria</taxon>
        <taxon>Pseudomonadati</taxon>
        <taxon>Pseudomonadota</taxon>
        <taxon>Alphaproteobacteria</taxon>
        <taxon>Hyphomicrobiales</taxon>
        <taxon>Methylocystaceae</taxon>
        <taxon>Methylocystis</taxon>
    </lineage>
</organism>
<dbReference type="RefSeq" id="WP_123175391.1">
    <property type="nucleotide sequence ID" value="NZ_QWDD01000001.1"/>
</dbReference>
<keyword evidence="2" id="KW-1185">Reference proteome</keyword>
<dbReference type="OrthoDB" id="2662906at2"/>
<dbReference type="AlphaFoldDB" id="A0A3M9XNK6"/>
<comment type="caution">
    <text evidence="1">The sequence shown here is derived from an EMBL/GenBank/DDBJ whole genome shotgun (WGS) entry which is preliminary data.</text>
</comment>
<evidence type="ECO:0000313" key="1">
    <source>
        <dbReference type="EMBL" id="RNJ49425.1"/>
    </source>
</evidence>
<dbReference type="EMBL" id="QWDD01000001">
    <property type="protein sequence ID" value="RNJ49425.1"/>
    <property type="molecule type" value="Genomic_DNA"/>
</dbReference>
<proteinExistence type="predicted"/>